<dbReference type="STRING" id="5762.D2VPZ7"/>
<dbReference type="SMART" id="SM00173">
    <property type="entry name" value="RAS"/>
    <property type="match status" value="1"/>
</dbReference>
<dbReference type="SUPFAM" id="SSF52540">
    <property type="entry name" value="P-loop containing nucleoside triphosphate hydrolases"/>
    <property type="match status" value="1"/>
</dbReference>
<gene>
    <name evidence="4" type="ORF">NAEGRDRAFT_88131</name>
</gene>
<dbReference type="VEuPathDB" id="AmoebaDB:NAEGRDRAFT_88131"/>
<proteinExistence type="predicted"/>
<keyword evidence="3" id="KW-0175">Coiled coil</keyword>
<protein>
    <submittedName>
        <fullName evidence="4">Ras family small GTPase</fullName>
    </submittedName>
</protein>
<dbReference type="PRINTS" id="PR00449">
    <property type="entry name" value="RASTRNSFRMNG"/>
</dbReference>
<dbReference type="RefSeq" id="XP_002673837.1">
    <property type="nucleotide sequence ID" value="XM_002673791.1"/>
</dbReference>
<dbReference type="InterPro" id="IPR001806">
    <property type="entry name" value="Small_GTPase"/>
</dbReference>
<feature type="coiled-coil region" evidence="3">
    <location>
        <begin position="225"/>
        <end position="252"/>
    </location>
</feature>
<dbReference type="Pfam" id="PF00071">
    <property type="entry name" value="Ras"/>
    <property type="match status" value="1"/>
</dbReference>
<evidence type="ECO:0000256" key="2">
    <source>
        <dbReference type="ARBA" id="ARBA00023134"/>
    </source>
</evidence>
<dbReference type="InterPro" id="IPR027417">
    <property type="entry name" value="P-loop_NTPase"/>
</dbReference>
<keyword evidence="5" id="KW-1185">Reference proteome</keyword>
<dbReference type="InParanoid" id="D2VPZ7"/>
<dbReference type="PROSITE" id="PS51421">
    <property type="entry name" value="RAS"/>
    <property type="match status" value="1"/>
</dbReference>
<dbReference type="Proteomes" id="UP000006671">
    <property type="component" value="Unassembled WGS sequence"/>
</dbReference>
<dbReference type="InterPro" id="IPR005225">
    <property type="entry name" value="Small_GTP-bd"/>
</dbReference>
<dbReference type="GO" id="GO:0005525">
    <property type="term" value="F:GTP binding"/>
    <property type="evidence" value="ECO:0007669"/>
    <property type="project" value="UniProtKB-KW"/>
</dbReference>
<dbReference type="AlphaFoldDB" id="D2VPZ7"/>
<dbReference type="NCBIfam" id="TIGR00231">
    <property type="entry name" value="small_GTP"/>
    <property type="match status" value="1"/>
</dbReference>
<evidence type="ECO:0000313" key="5">
    <source>
        <dbReference type="Proteomes" id="UP000006671"/>
    </source>
</evidence>
<dbReference type="GO" id="GO:0007165">
    <property type="term" value="P:signal transduction"/>
    <property type="evidence" value="ECO:0007669"/>
    <property type="project" value="InterPro"/>
</dbReference>
<dbReference type="KEGG" id="ngr:NAEGRDRAFT_88131"/>
<organism evidence="5">
    <name type="scientific">Naegleria gruberi</name>
    <name type="common">Amoeba</name>
    <dbReference type="NCBI Taxonomy" id="5762"/>
    <lineage>
        <taxon>Eukaryota</taxon>
        <taxon>Discoba</taxon>
        <taxon>Heterolobosea</taxon>
        <taxon>Tetramitia</taxon>
        <taxon>Eutetramitia</taxon>
        <taxon>Vahlkampfiidae</taxon>
        <taxon>Naegleria</taxon>
    </lineage>
</organism>
<keyword evidence="1" id="KW-0547">Nucleotide-binding</keyword>
<evidence type="ECO:0000256" key="1">
    <source>
        <dbReference type="ARBA" id="ARBA00022741"/>
    </source>
</evidence>
<dbReference type="GeneID" id="8855963"/>
<accession>D2VPZ7</accession>
<dbReference type="PROSITE" id="PS51419">
    <property type="entry name" value="RAB"/>
    <property type="match status" value="1"/>
</dbReference>
<evidence type="ECO:0000256" key="3">
    <source>
        <dbReference type="SAM" id="Coils"/>
    </source>
</evidence>
<dbReference type="Gene3D" id="3.40.50.300">
    <property type="entry name" value="P-loop containing nucleotide triphosphate hydrolases"/>
    <property type="match status" value="1"/>
</dbReference>
<dbReference type="OrthoDB" id="265044at2759"/>
<evidence type="ECO:0000313" key="4">
    <source>
        <dbReference type="EMBL" id="EFC41093.1"/>
    </source>
</evidence>
<dbReference type="eggNOG" id="KOG0395">
    <property type="taxonomic scope" value="Eukaryota"/>
</dbReference>
<dbReference type="SMART" id="SM00174">
    <property type="entry name" value="RHO"/>
    <property type="match status" value="1"/>
</dbReference>
<reference evidence="4 5" key="1">
    <citation type="journal article" date="2010" name="Cell">
        <title>The genome of Naegleria gruberi illuminates early eukaryotic versatility.</title>
        <authorList>
            <person name="Fritz-Laylin L.K."/>
            <person name="Prochnik S.E."/>
            <person name="Ginger M.L."/>
            <person name="Dacks J.B."/>
            <person name="Carpenter M.L."/>
            <person name="Field M.C."/>
            <person name="Kuo A."/>
            <person name="Paredez A."/>
            <person name="Chapman J."/>
            <person name="Pham J."/>
            <person name="Shu S."/>
            <person name="Neupane R."/>
            <person name="Cipriano M."/>
            <person name="Mancuso J."/>
            <person name="Tu H."/>
            <person name="Salamov A."/>
            <person name="Lindquist E."/>
            <person name="Shapiro H."/>
            <person name="Lucas S."/>
            <person name="Grigoriev I.V."/>
            <person name="Cande W.Z."/>
            <person name="Fulton C."/>
            <person name="Rokhsar D.S."/>
            <person name="Dawson S.C."/>
        </authorList>
    </citation>
    <scope>NUCLEOTIDE SEQUENCE [LARGE SCALE GENOMIC DNA]</scope>
    <source>
        <strain evidence="4 5">NEG-M</strain>
    </source>
</reference>
<keyword evidence="2" id="KW-0342">GTP-binding</keyword>
<dbReference type="EMBL" id="GG738888">
    <property type="protein sequence ID" value="EFC41093.1"/>
    <property type="molecule type" value="Genomic_DNA"/>
</dbReference>
<dbReference type="GO" id="GO:0003924">
    <property type="term" value="F:GTPase activity"/>
    <property type="evidence" value="ECO:0007669"/>
    <property type="project" value="InterPro"/>
</dbReference>
<dbReference type="GO" id="GO:0016020">
    <property type="term" value="C:membrane"/>
    <property type="evidence" value="ECO:0007669"/>
    <property type="project" value="InterPro"/>
</dbReference>
<dbReference type="InterPro" id="IPR020849">
    <property type="entry name" value="Small_GTPase_Ras-type"/>
</dbReference>
<name>D2VPZ7_NAEGR</name>
<dbReference type="SMART" id="SM00175">
    <property type="entry name" value="RAB"/>
    <property type="match status" value="1"/>
</dbReference>
<dbReference type="PANTHER" id="PTHR24070">
    <property type="entry name" value="RAS, DI-RAS, AND RHEB FAMILY MEMBERS OF SMALL GTPASE SUPERFAMILY"/>
    <property type="match status" value="1"/>
</dbReference>
<sequence>MRSFNNENTFVNLPLEIHLNILSYVLDTSYSYNIKYTTKIKQLLNFQTSCKKLMYDDDQCDYFNEFYFELLKNYLPIKVNNEIIKEQIIKKTNLKRIVLLTLYIKYKQFKYLDFTDNYLKFVMIGDGGVGKSSIVVRFIQNRYTDQYDPSYYDDYRRNIEFDGRVFELDILDTYQYMRTGDCFINVCDLFNFSSAEFCKTLVEQLIRIRDSEDIPIIFALNKMDLITDNNEIDKLKNEIINIINEYQLTNTNIVICSAKTGEGIENAFLEGVKLIRFGNQTNLNSILQQVIEKDIKYLNSLKKEKKCILN</sequence>